<feature type="compositionally biased region" description="Polar residues" evidence="1">
    <location>
        <begin position="57"/>
        <end position="69"/>
    </location>
</feature>
<name>A0A5D2K7C5_GOSTO</name>
<evidence type="ECO:0000313" key="2">
    <source>
        <dbReference type="EMBL" id="TYH62679.1"/>
    </source>
</evidence>
<evidence type="ECO:0000256" key="1">
    <source>
        <dbReference type="SAM" id="MobiDB-lite"/>
    </source>
</evidence>
<feature type="compositionally biased region" description="Basic and acidic residues" evidence="1">
    <location>
        <begin position="1"/>
        <end position="16"/>
    </location>
</feature>
<feature type="region of interest" description="Disordered" evidence="1">
    <location>
        <begin position="1"/>
        <end position="78"/>
    </location>
</feature>
<dbReference type="AlphaFoldDB" id="A0A5D2K7C5"/>
<reference evidence="2 3" key="1">
    <citation type="submission" date="2019-07" db="EMBL/GenBank/DDBJ databases">
        <title>WGS assembly of Gossypium tomentosum.</title>
        <authorList>
            <person name="Chen Z.J."/>
            <person name="Sreedasyam A."/>
            <person name="Ando A."/>
            <person name="Song Q."/>
            <person name="De L."/>
            <person name="Hulse-Kemp A."/>
            <person name="Ding M."/>
            <person name="Ye W."/>
            <person name="Kirkbride R."/>
            <person name="Jenkins J."/>
            <person name="Plott C."/>
            <person name="Lovell J."/>
            <person name="Lin Y.-M."/>
            <person name="Vaughn R."/>
            <person name="Liu B."/>
            <person name="Li W."/>
            <person name="Simpson S."/>
            <person name="Scheffler B."/>
            <person name="Saski C."/>
            <person name="Grover C."/>
            <person name="Hu G."/>
            <person name="Conover J."/>
            <person name="Carlson J."/>
            <person name="Shu S."/>
            <person name="Boston L."/>
            <person name="Williams M."/>
            <person name="Peterson D."/>
            <person name="Mcgee K."/>
            <person name="Jones D."/>
            <person name="Wendel J."/>
            <person name="Stelly D."/>
            <person name="Grimwood J."/>
            <person name="Schmutz J."/>
        </authorList>
    </citation>
    <scope>NUCLEOTIDE SEQUENCE [LARGE SCALE GENOMIC DNA]</scope>
    <source>
        <strain evidence="2">7179.01</strain>
    </source>
</reference>
<proteinExistence type="predicted"/>
<dbReference type="EMBL" id="CM017629">
    <property type="protein sequence ID" value="TYH62679.1"/>
    <property type="molecule type" value="Genomic_DNA"/>
</dbReference>
<organism evidence="2 3">
    <name type="scientific">Gossypium tomentosum</name>
    <name type="common">Hawaiian cotton</name>
    <name type="synonym">Gossypium sandvicense</name>
    <dbReference type="NCBI Taxonomy" id="34277"/>
    <lineage>
        <taxon>Eukaryota</taxon>
        <taxon>Viridiplantae</taxon>
        <taxon>Streptophyta</taxon>
        <taxon>Embryophyta</taxon>
        <taxon>Tracheophyta</taxon>
        <taxon>Spermatophyta</taxon>
        <taxon>Magnoliopsida</taxon>
        <taxon>eudicotyledons</taxon>
        <taxon>Gunneridae</taxon>
        <taxon>Pentapetalae</taxon>
        <taxon>rosids</taxon>
        <taxon>malvids</taxon>
        <taxon>Malvales</taxon>
        <taxon>Malvaceae</taxon>
        <taxon>Malvoideae</taxon>
        <taxon>Gossypium</taxon>
    </lineage>
</organism>
<protein>
    <submittedName>
        <fullName evidence="2">Uncharacterized protein</fullName>
    </submittedName>
</protein>
<sequence>MGEEEANKMEASEPKVDMQQQQQPQPVKEEEMKNEDEAGAEKKSVIIPLPQIAASETPPSVTEKSPNSRNPDHQNHNK</sequence>
<accession>A0A5D2K7C5</accession>
<dbReference type="Proteomes" id="UP000322667">
    <property type="component" value="Chromosome D07"/>
</dbReference>
<evidence type="ECO:0000313" key="3">
    <source>
        <dbReference type="Proteomes" id="UP000322667"/>
    </source>
</evidence>
<keyword evidence="3" id="KW-1185">Reference proteome</keyword>
<gene>
    <name evidence="2" type="ORF">ES332_D07G136500v1</name>
</gene>
<feature type="compositionally biased region" description="Basic and acidic residues" evidence="1">
    <location>
        <begin position="27"/>
        <end position="44"/>
    </location>
</feature>